<reference evidence="2 3" key="1">
    <citation type="submission" date="2020-08" db="EMBL/GenBank/DDBJ databases">
        <title>Novel species isolated from subtropical streams in China.</title>
        <authorList>
            <person name="Lu H."/>
        </authorList>
    </citation>
    <scope>NUCLEOTIDE SEQUENCE [LARGE SCALE GENOMIC DNA]</scope>
    <source>
        <strain evidence="2 3">CY18W</strain>
    </source>
</reference>
<evidence type="ECO:0000313" key="2">
    <source>
        <dbReference type="EMBL" id="MBC3920767.1"/>
    </source>
</evidence>
<sequence>MIVADTPPLKIVQGTALNDQQKKDLLHRLARIEGQLRGVQKLIAKAAVPEDCEAVAQQMSAARKALDRSFVTFLTSAVVTHAEKAETTEEAIASTRRLASLLEKFA</sequence>
<dbReference type="Gene3D" id="1.20.58.1000">
    <property type="entry name" value="Metal-sensitive repressor, helix protomer"/>
    <property type="match status" value="1"/>
</dbReference>
<evidence type="ECO:0000256" key="1">
    <source>
        <dbReference type="ARBA" id="ARBA00005260"/>
    </source>
</evidence>
<dbReference type="PANTHER" id="PTHR33677:SF5">
    <property type="entry name" value="TRANSCRIPTIONAL REPRESSOR FRMR"/>
    <property type="match status" value="1"/>
</dbReference>
<dbReference type="EMBL" id="JACOGF010000019">
    <property type="protein sequence ID" value="MBC3920767.1"/>
    <property type="molecule type" value="Genomic_DNA"/>
</dbReference>
<comment type="similarity">
    <text evidence="1">Belongs to the FrmR/RcnR family.</text>
</comment>
<dbReference type="Pfam" id="PF02583">
    <property type="entry name" value="Trns_repr_metal"/>
    <property type="match status" value="1"/>
</dbReference>
<name>A0ABR6ZY19_9BURK</name>
<protein>
    <submittedName>
        <fullName evidence="2">Metal-sensitive transcriptional regulator</fullName>
    </submittedName>
</protein>
<dbReference type="InterPro" id="IPR038390">
    <property type="entry name" value="Metal_Tscrpt_repr_sf"/>
</dbReference>
<dbReference type="PANTHER" id="PTHR33677">
    <property type="entry name" value="TRANSCRIPTIONAL REPRESSOR FRMR-RELATED"/>
    <property type="match status" value="1"/>
</dbReference>
<proteinExistence type="inferred from homology"/>
<evidence type="ECO:0000313" key="3">
    <source>
        <dbReference type="Proteomes" id="UP000650424"/>
    </source>
</evidence>
<accession>A0ABR6ZY19</accession>
<dbReference type="Proteomes" id="UP000650424">
    <property type="component" value="Unassembled WGS sequence"/>
</dbReference>
<gene>
    <name evidence="2" type="ORF">H8L32_25095</name>
</gene>
<keyword evidence="3" id="KW-1185">Reference proteome</keyword>
<comment type="caution">
    <text evidence="2">The sequence shown here is derived from an EMBL/GenBank/DDBJ whole genome shotgun (WGS) entry which is preliminary data.</text>
</comment>
<dbReference type="InterPro" id="IPR003735">
    <property type="entry name" value="Metal_Tscrpt_repr"/>
</dbReference>
<organism evidence="2 3">
    <name type="scientific">Undibacterium hunanense</name>
    <dbReference type="NCBI Taxonomy" id="2762292"/>
    <lineage>
        <taxon>Bacteria</taxon>
        <taxon>Pseudomonadati</taxon>
        <taxon>Pseudomonadota</taxon>
        <taxon>Betaproteobacteria</taxon>
        <taxon>Burkholderiales</taxon>
        <taxon>Oxalobacteraceae</taxon>
        <taxon>Undibacterium</taxon>
    </lineage>
</organism>